<name>A0A841E7I1_9ACTN</name>
<sequence length="118" mass="13246">MPAREIRAHGRAAASGATVFFDRGVVDVAGYLRVEGRRVPQHVHSAALRFRYDRTVFIAPPWSAIYRTGTERAQTFAQAERIYAAMVSACTDYGYDLVELPRSSVPERARFVVDRSPE</sequence>
<comment type="caution">
    <text evidence="2">The sequence shown here is derived from an EMBL/GenBank/DDBJ whole genome shotgun (WGS) entry which is preliminary data.</text>
</comment>
<protein>
    <submittedName>
        <fullName evidence="2">Putative ATPase</fullName>
    </submittedName>
</protein>
<gene>
    <name evidence="2" type="ORF">HNR25_002573</name>
</gene>
<evidence type="ECO:0000259" key="1">
    <source>
        <dbReference type="Pfam" id="PF13521"/>
    </source>
</evidence>
<dbReference type="InterPro" id="IPR027417">
    <property type="entry name" value="P-loop_NTPase"/>
</dbReference>
<evidence type="ECO:0000313" key="3">
    <source>
        <dbReference type="Proteomes" id="UP000578077"/>
    </source>
</evidence>
<accession>A0A841E7I1</accession>
<reference evidence="2 3" key="1">
    <citation type="submission" date="2020-08" db="EMBL/GenBank/DDBJ databases">
        <title>Sequencing the genomes of 1000 actinobacteria strains.</title>
        <authorList>
            <person name="Klenk H.-P."/>
        </authorList>
    </citation>
    <scope>NUCLEOTIDE SEQUENCE [LARGE SCALE GENOMIC DNA]</scope>
    <source>
        <strain evidence="2 3">DSM 44593</strain>
    </source>
</reference>
<organism evidence="2 3">
    <name type="scientific">Streptomonospora salina</name>
    <dbReference type="NCBI Taxonomy" id="104205"/>
    <lineage>
        <taxon>Bacteria</taxon>
        <taxon>Bacillati</taxon>
        <taxon>Actinomycetota</taxon>
        <taxon>Actinomycetes</taxon>
        <taxon>Streptosporangiales</taxon>
        <taxon>Nocardiopsidaceae</taxon>
        <taxon>Streptomonospora</taxon>
    </lineage>
</organism>
<evidence type="ECO:0000313" key="2">
    <source>
        <dbReference type="EMBL" id="MBB5998822.1"/>
    </source>
</evidence>
<proteinExistence type="predicted"/>
<dbReference type="InterPro" id="IPR038727">
    <property type="entry name" value="NadR/Ttd14_AAA_dom"/>
</dbReference>
<dbReference type="Pfam" id="PF13521">
    <property type="entry name" value="AAA_28"/>
    <property type="match status" value="1"/>
</dbReference>
<dbReference type="Proteomes" id="UP000578077">
    <property type="component" value="Unassembled WGS sequence"/>
</dbReference>
<feature type="domain" description="NadR/Ttd14 AAA" evidence="1">
    <location>
        <begin position="5"/>
        <end position="108"/>
    </location>
</feature>
<dbReference type="Gene3D" id="3.40.50.300">
    <property type="entry name" value="P-loop containing nucleotide triphosphate hydrolases"/>
    <property type="match status" value="1"/>
</dbReference>
<dbReference type="AlphaFoldDB" id="A0A841E7I1"/>
<keyword evidence="3" id="KW-1185">Reference proteome</keyword>
<dbReference type="EMBL" id="JACHLY010000001">
    <property type="protein sequence ID" value="MBB5998822.1"/>
    <property type="molecule type" value="Genomic_DNA"/>
</dbReference>